<protein>
    <submittedName>
        <fullName evidence="2">Uncharacterized protein</fullName>
    </submittedName>
</protein>
<evidence type="ECO:0000313" key="2">
    <source>
        <dbReference type="EMBL" id="KAL3404900.1"/>
    </source>
</evidence>
<dbReference type="AlphaFoldDB" id="A0ABD2XIE8"/>
<gene>
    <name evidence="2" type="ORF">TKK_002555</name>
</gene>
<feature type="chain" id="PRO_5044886397" evidence="1">
    <location>
        <begin position="19"/>
        <end position="278"/>
    </location>
</feature>
<sequence length="278" mass="30696">MKAFVFFAVCAFVCGAQAGVVQQDDDVVTRSSLLQTQLKVFIDYVDASLKPALYKTLEESSELTKKIANASKEASEANNKFTFEILEIVRQNERIYEAAKGIDVQQCGVKTIDMSKRVAEAVEAANKCVAEKAEKFAKKPAEVEQKIKEIVKLIDDNTLVAKKCVDEYTFLTSLNTAACLTRAKVSSDAAWASAPGNLKIMSLNMEFDNLVKDMKACAPPKVFDGLRAEARQLTAEAKDCIYEKVLEHVKVSEQVTVPQVEEMEPVEGVEEALKPQVE</sequence>
<organism evidence="2 3">
    <name type="scientific">Trichogramma kaykai</name>
    <dbReference type="NCBI Taxonomy" id="54128"/>
    <lineage>
        <taxon>Eukaryota</taxon>
        <taxon>Metazoa</taxon>
        <taxon>Ecdysozoa</taxon>
        <taxon>Arthropoda</taxon>
        <taxon>Hexapoda</taxon>
        <taxon>Insecta</taxon>
        <taxon>Pterygota</taxon>
        <taxon>Neoptera</taxon>
        <taxon>Endopterygota</taxon>
        <taxon>Hymenoptera</taxon>
        <taxon>Apocrita</taxon>
        <taxon>Proctotrupomorpha</taxon>
        <taxon>Chalcidoidea</taxon>
        <taxon>Trichogrammatidae</taxon>
        <taxon>Trichogramma</taxon>
    </lineage>
</organism>
<reference evidence="2 3" key="1">
    <citation type="journal article" date="2024" name="bioRxiv">
        <title>A reference genome for Trichogramma kaykai: A tiny desert-dwelling parasitoid wasp with competing sex-ratio distorters.</title>
        <authorList>
            <person name="Culotta J."/>
            <person name="Lindsey A.R."/>
        </authorList>
    </citation>
    <scope>NUCLEOTIDE SEQUENCE [LARGE SCALE GENOMIC DNA]</scope>
    <source>
        <strain evidence="2 3">KSX58</strain>
    </source>
</reference>
<evidence type="ECO:0000313" key="3">
    <source>
        <dbReference type="Proteomes" id="UP001627154"/>
    </source>
</evidence>
<name>A0ABD2XIE8_9HYME</name>
<dbReference type="Proteomes" id="UP001627154">
    <property type="component" value="Unassembled WGS sequence"/>
</dbReference>
<dbReference type="EMBL" id="JBJJXI010000022">
    <property type="protein sequence ID" value="KAL3404900.1"/>
    <property type="molecule type" value="Genomic_DNA"/>
</dbReference>
<keyword evidence="3" id="KW-1185">Reference proteome</keyword>
<comment type="caution">
    <text evidence="2">The sequence shown here is derived from an EMBL/GenBank/DDBJ whole genome shotgun (WGS) entry which is preliminary data.</text>
</comment>
<keyword evidence="1" id="KW-0732">Signal</keyword>
<proteinExistence type="predicted"/>
<feature type="signal peptide" evidence="1">
    <location>
        <begin position="1"/>
        <end position="18"/>
    </location>
</feature>
<evidence type="ECO:0000256" key="1">
    <source>
        <dbReference type="SAM" id="SignalP"/>
    </source>
</evidence>
<accession>A0ABD2XIE8</accession>